<keyword evidence="1" id="KW-0472">Membrane</keyword>
<protein>
    <submittedName>
        <fullName evidence="2">YdcF family protein</fullName>
    </submittedName>
</protein>
<evidence type="ECO:0000256" key="1">
    <source>
        <dbReference type="SAM" id="Phobius"/>
    </source>
</evidence>
<feature type="transmembrane region" description="Helical" evidence="1">
    <location>
        <begin position="24"/>
        <end position="46"/>
    </location>
</feature>
<accession>A0ABT0K1U0</accession>
<sequence>MVSPPSDDAPPAAPPAVRGRRRRLVLAGVAGVLAIGFTLATVRLFVLPHRDAPAKADAIVMFAGSTGRLERAVALARAGYAPVLVVSTPTADDPCPRGLTEVEVICFAPVPLTTRGESRWLAAAAAQRGWRSVLVITATTQTTRARLRLDRCYHGEARMISVPPPRGMWPYMIAYEWAAMGKALVLQRGC</sequence>
<gene>
    <name evidence="2" type="ORF">MXD59_15935</name>
</gene>
<dbReference type="EMBL" id="JALKFT010000015">
    <property type="protein sequence ID" value="MCK9877248.1"/>
    <property type="molecule type" value="Genomic_DNA"/>
</dbReference>
<organism evidence="2 3">
    <name type="scientific">Frankia umida</name>
    <dbReference type="NCBI Taxonomy" id="573489"/>
    <lineage>
        <taxon>Bacteria</taxon>
        <taxon>Bacillati</taxon>
        <taxon>Actinomycetota</taxon>
        <taxon>Actinomycetes</taxon>
        <taxon>Frankiales</taxon>
        <taxon>Frankiaceae</taxon>
        <taxon>Frankia</taxon>
    </lineage>
</organism>
<evidence type="ECO:0000313" key="3">
    <source>
        <dbReference type="Proteomes" id="UP001201873"/>
    </source>
</evidence>
<name>A0ABT0K1U0_9ACTN</name>
<comment type="caution">
    <text evidence="2">The sequence shown here is derived from an EMBL/GenBank/DDBJ whole genome shotgun (WGS) entry which is preliminary data.</text>
</comment>
<keyword evidence="1" id="KW-1133">Transmembrane helix</keyword>
<dbReference type="RefSeq" id="WP_248825506.1">
    <property type="nucleotide sequence ID" value="NZ_JALKFT010000015.1"/>
</dbReference>
<dbReference type="Proteomes" id="UP001201873">
    <property type="component" value="Unassembled WGS sequence"/>
</dbReference>
<keyword evidence="1" id="KW-0812">Transmembrane</keyword>
<keyword evidence="3" id="KW-1185">Reference proteome</keyword>
<reference evidence="2 3" key="1">
    <citation type="submission" date="2022-04" db="EMBL/GenBank/DDBJ databases">
        <title>Genome diversity in the genus Frankia.</title>
        <authorList>
            <person name="Carlos-Shanley C."/>
            <person name="Hahn D."/>
        </authorList>
    </citation>
    <scope>NUCLEOTIDE SEQUENCE [LARGE SCALE GENOMIC DNA]</scope>
    <source>
        <strain evidence="2 3">Ag45/Mut15</strain>
    </source>
</reference>
<evidence type="ECO:0000313" key="2">
    <source>
        <dbReference type="EMBL" id="MCK9877248.1"/>
    </source>
</evidence>
<proteinExistence type="predicted"/>